<proteinExistence type="predicted"/>
<organism evidence="2">
    <name type="scientific">marine sediment metagenome</name>
    <dbReference type="NCBI Taxonomy" id="412755"/>
    <lineage>
        <taxon>unclassified sequences</taxon>
        <taxon>metagenomes</taxon>
        <taxon>ecological metagenomes</taxon>
    </lineage>
</organism>
<reference evidence="2" key="1">
    <citation type="journal article" date="2014" name="Front. Microbiol.">
        <title>High frequency of phylogenetically diverse reductive dehalogenase-homologous genes in deep subseafloor sedimentary metagenomes.</title>
        <authorList>
            <person name="Kawai M."/>
            <person name="Futagami T."/>
            <person name="Toyoda A."/>
            <person name="Takaki Y."/>
            <person name="Nishi S."/>
            <person name="Hori S."/>
            <person name="Arai W."/>
            <person name="Tsubouchi T."/>
            <person name="Morono Y."/>
            <person name="Uchiyama I."/>
            <person name="Ito T."/>
            <person name="Fujiyama A."/>
            <person name="Inagaki F."/>
            <person name="Takami H."/>
        </authorList>
    </citation>
    <scope>NUCLEOTIDE SEQUENCE</scope>
    <source>
        <strain evidence="2">Expedition CK06-06</strain>
    </source>
</reference>
<keyword evidence="1" id="KW-1133">Transmembrane helix</keyword>
<gene>
    <name evidence="2" type="ORF">S12H4_51783</name>
</gene>
<name>X1TDH9_9ZZZZ</name>
<evidence type="ECO:0000256" key="1">
    <source>
        <dbReference type="SAM" id="Phobius"/>
    </source>
</evidence>
<sequence length="76" mass="8332">MDKCKKGLSGGASRLNSVAANMAAIRIKLGWIIILAVLLQRIPFALSEPSSFVELKKALLVLSYVLLLWALSRNLH</sequence>
<dbReference type="AlphaFoldDB" id="X1TDH9"/>
<keyword evidence="1" id="KW-0472">Membrane</keyword>
<protein>
    <submittedName>
        <fullName evidence="2">Uncharacterized protein</fullName>
    </submittedName>
</protein>
<comment type="caution">
    <text evidence="2">The sequence shown here is derived from an EMBL/GenBank/DDBJ whole genome shotgun (WGS) entry which is preliminary data.</text>
</comment>
<keyword evidence="1" id="KW-0812">Transmembrane</keyword>
<feature type="transmembrane region" description="Helical" evidence="1">
    <location>
        <begin position="29"/>
        <end position="46"/>
    </location>
</feature>
<feature type="non-terminal residue" evidence="2">
    <location>
        <position position="76"/>
    </location>
</feature>
<feature type="transmembrane region" description="Helical" evidence="1">
    <location>
        <begin position="58"/>
        <end position="75"/>
    </location>
</feature>
<dbReference type="EMBL" id="BARW01032771">
    <property type="protein sequence ID" value="GAJ03324.1"/>
    <property type="molecule type" value="Genomic_DNA"/>
</dbReference>
<accession>X1TDH9</accession>
<evidence type="ECO:0000313" key="2">
    <source>
        <dbReference type="EMBL" id="GAJ03324.1"/>
    </source>
</evidence>